<gene>
    <name evidence="1" type="ORF">COLO4_07628</name>
</gene>
<organism evidence="1 2">
    <name type="scientific">Corchorus olitorius</name>
    <dbReference type="NCBI Taxonomy" id="93759"/>
    <lineage>
        <taxon>Eukaryota</taxon>
        <taxon>Viridiplantae</taxon>
        <taxon>Streptophyta</taxon>
        <taxon>Embryophyta</taxon>
        <taxon>Tracheophyta</taxon>
        <taxon>Spermatophyta</taxon>
        <taxon>Magnoliopsida</taxon>
        <taxon>eudicotyledons</taxon>
        <taxon>Gunneridae</taxon>
        <taxon>Pentapetalae</taxon>
        <taxon>rosids</taxon>
        <taxon>malvids</taxon>
        <taxon>Malvales</taxon>
        <taxon>Malvaceae</taxon>
        <taxon>Grewioideae</taxon>
        <taxon>Apeibeae</taxon>
        <taxon>Corchorus</taxon>
    </lineage>
</organism>
<protein>
    <submittedName>
        <fullName evidence="1">Uncharacterized protein</fullName>
    </submittedName>
</protein>
<name>A0A1R3KJ37_9ROSI</name>
<sequence>MKRGTDEKREPDSIFFDPRLNSLNLWRYDECASVGKVTELAWNLGKPSLPITT</sequence>
<evidence type="ECO:0000313" key="1">
    <source>
        <dbReference type="EMBL" id="OMP07101.1"/>
    </source>
</evidence>
<evidence type="ECO:0000313" key="2">
    <source>
        <dbReference type="Proteomes" id="UP000187203"/>
    </source>
</evidence>
<reference evidence="2" key="1">
    <citation type="submission" date="2013-09" db="EMBL/GenBank/DDBJ databases">
        <title>Corchorus olitorius genome sequencing.</title>
        <authorList>
            <person name="Alam M."/>
            <person name="Haque M.S."/>
            <person name="Islam M.S."/>
            <person name="Emdad E.M."/>
            <person name="Islam M.M."/>
            <person name="Ahmed B."/>
            <person name="Halim A."/>
            <person name="Hossen Q.M.M."/>
            <person name="Hossain M.Z."/>
            <person name="Ahmed R."/>
            <person name="Khan M.M."/>
            <person name="Islam R."/>
            <person name="Rashid M.M."/>
            <person name="Khan S.A."/>
            <person name="Rahman M.S."/>
            <person name="Alam M."/>
            <person name="Yahiya A.S."/>
            <person name="Khan M.S."/>
            <person name="Azam M.S."/>
            <person name="Haque T."/>
            <person name="Lashkar M.Z.H."/>
            <person name="Akhand A.I."/>
            <person name="Morshed G."/>
            <person name="Roy S."/>
            <person name="Uddin K.S."/>
            <person name="Rabeya T."/>
            <person name="Hossain A.S."/>
            <person name="Chowdhury A."/>
            <person name="Snigdha A.R."/>
            <person name="Mortoza M.S."/>
            <person name="Matin S.A."/>
            <person name="Hoque S.M.E."/>
            <person name="Islam M.K."/>
            <person name="Roy D.K."/>
            <person name="Haider R."/>
            <person name="Moosa M.M."/>
            <person name="Elias S.M."/>
            <person name="Hasan A.M."/>
            <person name="Jahan S."/>
            <person name="Shafiuddin M."/>
            <person name="Mahmood N."/>
            <person name="Shommy N.S."/>
        </authorList>
    </citation>
    <scope>NUCLEOTIDE SEQUENCE [LARGE SCALE GENOMIC DNA]</scope>
    <source>
        <strain evidence="2">cv. O-4</strain>
    </source>
</reference>
<dbReference type="EMBL" id="AWUE01013406">
    <property type="protein sequence ID" value="OMP07101.1"/>
    <property type="molecule type" value="Genomic_DNA"/>
</dbReference>
<comment type="caution">
    <text evidence="1">The sequence shown here is derived from an EMBL/GenBank/DDBJ whole genome shotgun (WGS) entry which is preliminary data.</text>
</comment>
<dbReference type="Proteomes" id="UP000187203">
    <property type="component" value="Unassembled WGS sequence"/>
</dbReference>
<dbReference type="AlphaFoldDB" id="A0A1R3KJ37"/>
<keyword evidence="2" id="KW-1185">Reference proteome</keyword>
<proteinExistence type="predicted"/>
<accession>A0A1R3KJ37</accession>